<evidence type="ECO:0000256" key="1">
    <source>
        <dbReference type="ARBA" id="ARBA00022723"/>
    </source>
</evidence>
<accession>A0ABT8F6C0</accession>
<dbReference type="GO" id="GO:0016853">
    <property type="term" value="F:isomerase activity"/>
    <property type="evidence" value="ECO:0007669"/>
    <property type="project" value="UniProtKB-KW"/>
</dbReference>
<keyword evidence="4" id="KW-0413">Isomerase</keyword>
<evidence type="ECO:0000256" key="2">
    <source>
        <dbReference type="ARBA" id="ARBA00022833"/>
    </source>
</evidence>
<keyword evidence="5" id="KW-1185">Reference proteome</keyword>
<dbReference type="InterPro" id="IPR011051">
    <property type="entry name" value="RmlC_Cupin_sf"/>
</dbReference>
<evidence type="ECO:0000313" key="4">
    <source>
        <dbReference type="EMBL" id="MDN4166017.1"/>
    </source>
</evidence>
<keyword evidence="1" id="KW-0479">Metal-binding</keyword>
<feature type="domain" description="Phosphomannose isomerase type I catalytic" evidence="3">
    <location>
        <begin position="9"/>
        <end position="115"/>
    </location>
</feature>
<evidence type="ECO:0000313" key="5">
    <source>
        <dbReference type="Proteomes" id="UP001168552"/>
    </source>
</evidence>
<dbReference type="InterPro" id="IPR051804">
    <property type="entry name" value="Carb_Metab_Reg_Kinase/Isom"/>
</dbReference>
<name>A0ABT8F6C0_9BACT</name>
<evidence type="ECO:0000259" key="3">
    <source>
        <dbReference type="Pfam" id="PF20511"/>
    </source>
</evidence>
<dbReference type="InterPro" id="IPR046457">
    <property type="entry name" value="PMI_typeI_cat"/>
</dbReference>
<dbReference type="Pfam" id="PF20511">
    <property type="entry name" value="PMI_typeI_cat"/>
    <property type="match status" value="1"/>
</dbReference>
<protein>
    <submittedName>
        <fullName evidence="4">Mannose-6-phosphate isomerase</fullName>
    </submittedName>
</protein>
<sequence length="327" mass="36694">MAGYPLTFHTQFKDKIWGGQKIRTRLGKDFSPLPNCGETWEISAVVGNISVVKNGDLSGKPLDAVISENPEMWLGKSVIDRFGEEFPLLIKFIDAAEDLSVQVHPNDALAASRHQGRGKSEMWYILEADKGATLIDGFSRNLSREEYLKGLAEGRIMSLLNKVPAERGDVFYIPAGRVHTIGKGLLLAEIQQTSDITYRIYDFDRVDAQGNTRELHTELALDALDFSYVPDVKCAYDKSHVNEVLDLIHSPYFETNKLLYTRSLVRDLSAIDSFKVYICLEGTLEIRKGEFATSLAKGDCALVPASWKVYELRTEEGFELLETYIGE</sequence>
<keyword evidence="2" id="KW-0862">Zinc</keyword>
<dbReference type="SUPFAM" id="SSF51182">
    <property type="entry name" value="RmlC-like cupins"/>
    <property type="match status" value="1"/>
</dbReference>
<dbReference type="PANTHER" id="PTHR42742">
    <property type="entry name" value="TRANSCRIPTIONAL REPRESSOR MPRA"/>
    <property type="match status" value="1"/>
</dbReference>
<dbReference type="RefSeq" id="WP_320004552.1">
    <property type="nucleotide sequence ID" value="NZ_JAUHJS010000005.1"/>
</dbReference>
<organism evidence="4 5">
    <name type="scientific">Shiella aurantiaca</name>
    <dbReference type="NCBI Taxonomy" id="3058365"/>
    <lineage>
        <taxon>Bacteria</taxon>
        <taxon>Pseudomonadati</taxon>
        <taxon>Bacteroidota</taxon>
        <taxon>Cytophagia</taxon>
        <taxon>Cytophagales</taxon>
        <taxon>Shiellaceae</taxon>
        <taxon>Shiella</taxon>
    </lineage>
</organism>
<dbReference type="PANTHER" id="PTHR42742:SF3">
    <property type="entry name" value="FRUCTOKINASE"/>
    <property type="match status" value="1"/>
</dbReference>
<dbReference type="PIRSF" id="PIRSF036894">
    <property type="entry name" value="PMI_Firm_short"/>
    <property type="match status" value="1"/>
</dbReference>
<gene>
    <name evidence="4" type="ORF">QWY31_10925</name>
</gene>
<dbReference type="EMBL" id="JAUHJS010000005">
    <property type="protein sequence ID" value="MDN4166017.1"/>
    <property type="molecule type" value="Genomic_DNA"/>
</dbReference>
<dbReference type="Proteomes" id="UP001168552">
    <property type="component" value="Unassembled WGS sequence"/>
</dbReference>
<dbReference type="CDD" id="cd07010">
    <property type="entry name" value="cupin_PMI_type_I_N_bac"/>
    <property type="match status" value="1"/>
</dbReference>
<reference evidence="4" key="1">
    <citation type="submission" date="2023-06" db="EMBL/GenBank/DDBJ databases">
        <title>Cytophagales bacterium Strain LB-30, isolated from soil.</title>
        <authorList>
            <person name="Liu B."/>
        </authorList>
    </citation>
    <scope>NUCLEOTIDE SEQUENCE</scope>
    <source>
        <strain evidence="4">LB-30</strain>
    </source>
</reference>
<comment type="caution">
    <text evidence="4">The sequence shown here is derived from an EMBL/GenBank/DDBJ whole genome shotgun (WGS) entry which is preliminary data.</text>
</comment>
<proteinExistence type="predicted"/>
<dbReference type="InterPro" id="IPR014710">
    <property type="entry name" value="RmlC-like_jellyroll"/>
</dbReference>
<dbReference type="InterPro" id="IPR014628">
    <property type="entry name" value="Man6P_isomerase_Firm_short"/>
</dbReference>
<dbReference type="Gene3D" id="2.60.120.10">
    <property type="entry name" value="Jelly Rolls"/>
    <property type="match status" value="2"/>
</dbReference>